<feature type="transmembrane region" description="Helical" evidence="1">
    <location>
        <begin position="12"/>
        <end position="35"/>
    </location>
</feature>
<dbReference type="STRING" id="51031.W2TAY2"/>
<accession>W2TAY2</accession>
<organism evidence="2 3">
    <name type="scientific">Necator americanus</name>
    <name type="common">Human hookworm</name>
    <dbReference type="NCBI Taxonomy" id="51031"/>
    <lineage>
        <taxon>Eukaryota</taxon>
        <taxon>Metazoa</taxon>
        <taxon>Ecdysozoa</taxon>
        <taxon>Nematoda</taxon>
        <taxon>Chromadorea</taxon>
        <taxon>Rhabditida</taxon>
        <taxon>Rhabditina</taxon>
        <taxon>Rhabditomorpha</taxon>
        <taxon>Strongyloidea</taxon>
        <taxon>Ancylostomatidae</taxon>
        <taxon>Bunostominae</taxon>
        <taxon>Necator</taxon>
    </lineage>
</organism>
<name>W2TAY2_NECAM</name>
<feature type="transmembrane region" description="Helical" evidence="1">
    <location>
        <begin position="371"/>
        <end position="388"/>
    </location>
</feature>
<keyword evidence="3" id="KW-1185">Reference proteome</keyword>
<feature type="transmembrane region" description="Helical" evidence="1">
    <location>
        <begin position="466"/>
        <end position="492"/>
    </location>
</feature>
<keyword evidence="1" id="KW-0472">Membrane</keyword>
<dbReference type="InterPro" id="IPR017850">
    <property type="entry name" value="Alkaline_phosphatase_core_sf"/>
</dbReference>
<evidence type="ECO:0008006" key="4">
    <source>
        <dbReference type="Google" id="ProtNLM"/>
    </source>
</evidence>
<sequence length="581" mass="65219">MLVESTGIKDTGSLRFLVAFGSLLLAVLFICYGFAVGGEVYTKPVVTFESDFQECFEEDLIDHLVDVNTKIVLMVVDAWRLSFFVDPDSPMTFLRNSVTSGRGVAFAATVQTPTVTMPRIKVHSPVLLVVMADHGMTSAGSHGGGSEAESKVPLIFLHSKVEVKRGGILNELPAVQQIDLASTIPFFLNCEIPSSSIGLSLVPRLAEHWRLSDLTIFKAALQSAVHFSKFVEDPVLRRLHNVDAVKRCQEAKAYSNYVQSSAARGITGRAQESLIKSQEQVLGWPMYVGVALVVLKQITMNPNDYMNYIVFGLYHISSYSTSFIEEEHDVWEVFFQKQITVNPNDYMNYIVFGLYHISSYSTSFIEEEHDVWYYISSSIILFRIFIIIKCHGFIRAQQIYCDTKFRAGCVLLSLHRLAVAFTAHTRRRWSMRSDLLPQPVVPEFRSHVSLIEYVFADLNPVIICKWYMIFLILAGVLGTLVTSFSLGTLLYLCYLVRAETLPLVVISFELGASTQLFTSSPYLYAFFCQTVFFYQGQSSNISSIDIAIGYKGLSFYIAALVGFQILVNFYAAPFAFTIGYL</sequence>
<dbReference type="InterPro" id="IPR039527">
    <property type="entry name" value="PIGG/GPI7"/>
</dbReference>
<keyword evidence="1" id="KW-1133">Transmembrane helix</keyword>
<evidence type="ECO:0000256" key="1">
    <source>
        <dbReference type="SAM" id="Phobius"/>
    </source>
</evidence>
<dbReference type="GO" id="GO:0006506">
    <property type="term" value="P:GPI anchor biosynthetic process"/>
    <property type="evidence" value="ECO:0007669"/>
    <property type="project" value="InterPro"/>
</dbReference>
<dbReference type="OrthoDB" id="272139at2759"/>
<dbReference type="Gene3D" id="3.40.720.10">
    <property type="entry name" value="Alkaline Phosphatase, subunit A"/>
    <property type="match status" value="1"/>
</dbReference>
<dbReference type="AlphaFoldDB" id="W2TAY2"/>
<proteinExistence type="predicted"/>
<dbReference type="GO" id="GO:0005789">
    <property type="term" value="C:endoplasmic reticulum membrane"/>
    <property type="evidence" value="ECO:0007669"/>
    <property type="project" value="TreeGrafter"/>
</dbReference>
<dbReference type="SUPFAM" id="SSF53649">
    <property type="entry name" value="Alkaline phosphatase-like"/>
    <property type="match status" value="1"/>
</dbReference>
<dbReference type="OMA" id="HTRRRWS"/>
<feature type="transmembrane region" description="Helical" evidence="1">
    <location>
        <begin position="555"/>
        <end position="576"/>
    </location>
</feature>
<dbReference type="PANTHER" id="PTHR23072:SF0">
    <property type="entry name" value="GPI ETHANOLAMINE PHOSPHATE TRANSFERASE 2"/>
    <property type="match status" value="1"/>
</dbReference>
<dbReference type="EMBL" id="KI659967">
    <property type="protein sequence ID" value="ETN78331.1"/>
    <property type="molecule type" value="Genomic_DNA"/>
</dbReference>
<dbReference type="GO" id="GO:0051267">
    <property type="term" value="F:CP2 mannose-ethanolamine phosphotransferase activity"/>
    <property type="evidence" value="ECO:0007669"/>
    <property type="project" value="TreeGrafter"/>
</dbReference>
<dbReference type="KEGG" id="nai:NECAME_10431"/>
<dbReference type="PANTHER" id="PTHR23072">
    <property type="entry name" value="PHOSPHATIDYLINOSITOL GLYCAN-RELATED"/>
    <property type="match status" value="1"/>
</dbReference>
<keyword evidence="1" id="KW-0812">Transmembrane</keyword>
<evidence type="ECO:0000313" key="3">
    <source>
        <dbReference type="Proteomes" id="UP000053676"/>
    </source>
</evidence>
<reference evidence="3" key="1">
    <citation type="journal article" date="2014" name="Nat. Genet.">
        <title>Genome of the human hookworm Necator americanus.</title>
        <authorList>
            <person name="Tang Y.T."/>
            <person name="Gao X."/>
            <person name="Rosa B.A."/>
            <person name="Abubucker S."/>
            <person name="Hallsworth-Pepin K."/>
            <person name="Martin J."/>
            <person name="Tyagi R."/>
            <person name="Heizer E."/>
            <person name="Zhang X."/>
            <person name="Bhonagiri-Palsikar V."/>
            <person name="Minx P."/>
            <person name="Warren W.C."/>
            <person name="Wang Q."/>
            <person name="Zhan B."/>
            <person name="Hotez P.J."/>
            <person name="Sternberg P.W."/>
            <person name="Dougall A."/>
            <person name="Gaze S.T."/>
            <person name="Mulvenna J."/>
            <person name="Sotillo J."/>
            <person name="Ranganathan S."/>
            <person name="Rabelo E.M."/>
            <person name="Wilson R.K."/>
            <person name="Felgner P.L."/>
            <person name="Bethony J."/>
            <person name="Hawdon J.M."/>
            <person name="Gasser R.B."/>
            <person name="Loukas A."/>
            <person name="Mitreva M."/>
        </authorList>
    </citation>
    <scope>NUCLEOTIDE SEQUENCE [LARGE SCALE GENOMIC DNA]</scope>
</reference>
<gene>
    <name evidence="2" type="ORF">NECAME_10431</name>
</gene>
<dbReference type="Proteomes" id="UP000053676">
    <property type="component" value="Unassembled WGS sequence"/>
</dbReference>
<protein>
    <recommendedName>
        <fullName evidence="4">GPI ethanolamine phosphate transferase 2</fullName>
    </recommendedName>
</protein>
<evidence type="ECO:0000313" key="2">
    <source>
        <dbReference type="EMBL" id="ETN78331.1"/>
    </source>
</evidence>
<feature type="transmembrane region" description="Helical" evidence="1">
    <location>
        <begin position="512"/>
        <end position="534"/>
    </location>
</feature>